<dbReference type="PROSITE" id="PS51257">
    <property type="entry name" value="PROKAR_LIPOPROTEIN"/>
    <property type="match status" value="1"/>
</dbReference>
<accession>A0A1H5ZK91</accession>
<proteinExistence type="predicted"/>
<organism evidence="2 3">
    <name type="scientific">Sphingobacterium lactis</name>
    <dbReference type="NCBI Taxonomy" id="797291"/>
    <lineage>
        <taxon>Bacteria</taxon>
        <taxon>Pseudomonadati</taxon>
        <taxon>Bacteroidota</taxon>
        <taxon>Sphingobacteriia</taxon>
        <taxon>Sphingobacteriales</taxon>
        <taxon>Sphingobacteriaceae</taxon>
        <taxon>Sphingobacterium</taxon>
    </lineage>
</organism>
<dbReference type="RefSeq" id="WP_103906504.1">
    <property type="nucleotide sequence ID" value="NZ_CP049246.1"/>
</dbReference>
<name>A0A1H5ZK91_9SPHI</name>
<dbReference type="Proteomes" id="UP000236731">
    <property type="component" value="Unassembled WGS sequence"/>
</dbReference>
<evidence type="ECO:0008006" key="4">
    <source>
        <dbReference type="Google" id="ProtNLM"/>
    </source>
</evidence>
<protein>
    <recommendedName>
        <fullName evidence="4">DUF4374 domain-containing protein</fullName>
    </recommendedName>
</protein>
<reference evidence="3" key="1">
    <citation type="submission" date="2016-10" db="EMBL/GenBank/DDBJ databases">
        <authorList>
            <person name="Varghese N."/>
            <person name="Submissions S."/>
        </authorList>
    </citation>
    <scope>NUCLEOTIDE SEQUENCE [LARGE SCALE GENOMIC DNA]</scope>
    <source>
        <strain evidence="3">DSM 22361</strain>
    </source>
</reference>
<dbReference type="OrthoDB" id="1122951at2"/>
<evidence type="ECO:0000256" key="1">
    <source>
        <dbReference type="SAM" id="SignalP"/>
    </source>
</evidence>
<keyword evidence="3" id="KW-1185">Reference proteome</keyword>
<keyword evidence="1" id="KW-0732">Signal</keyword>
<dbReference type="AlphaFoldDB" id="A0A1H5ZK91"/>
<dbReference type="EMBL" id="FNUT01000007">
    <property type="protein sequence ID" value="SEG36869.1"/>
    <property type="molecule type" value="Genomic_DNA"/>
</dbReference>
<sequence length="450" mass="48532">MKATFLKLALMGFAVTAITTTSCTKTGSEPVKEDDNTRWITVSGALMQTTAGDGNGGGRVFSLTVEDAKNPNFEVNVFDGGAEIKSERTARLQASSDGKYLFNIQYLGDDGGVFQKYRVLGGNRISPEGPQVATASYVSKTPRWLKVSDGVGVGVRAEAKASEYTGTFPNLTYVETSAKTDVITLDLKDPKITKTNSFDLKLSPDEVAAGYYVSRIDMPVLNKANNKVFIGVATSKKNTTSPTADDKGVVSYPVDRNAPRIAAKTLVLDYPSLANPKLITSTKTKGSTNGYRAPMQYLGTDGHVYQATSGETAGTGGSRILRINSETNEYDNTFEFNLDKALGITDSYIETWLYTGGGKGFVVYKIAGKGGYFAKIDLNAGTAKKYNLPNEDKLRFGQIQHVGMEGNDVFLAVAPVGENGNIYVFDKNSDKMEKGAKLINKTGNQYIGIY</sequence>
<evidence type="ECO:0000313" key="2">
    <source>
        <dbReference type="EMBL" id="SEG36869.1"/>
    </source>
</evidence>
<gene>
    <name evidence="2" type="ORF">SAMN05421877_10755</name>
</gene>
<evidence type="ECO:0000313" key="3">
    <source>
        <dbReference type="Proteomes" id="UP000236731"/>
    </source>
</evidence>
<feature type="chain" id="PRO_5009291617" description="DUF4374 domain-containing protein" evidence="1">
    <location>
        <begin position="18"/>
        <end position="450"/>
    </location>
</feature>
<feature type="signal peptide" evidence="1">
    <location>
        <begin position="1"/>
        <end position="17"/>
    </location>
</feature>